<name>A0AAP0AX88_9ASPA</name>
<feature type="region of interest" description="Disordered" evidence="1">
    <location>
        <begin position="159"/>
        <end position="184"/>
    </location>
</feature>
<evidence type="ECO:0000313" key="3">
    <source>
        <dbReference type="EMBL" id="KAK8918324.1"/>
    </source>
</evidence>
<evidence type="ECO:0000313" key="4">
    <source>
        <dbReference type="Proteomes" id="UP001418222"/>
    </source>
</evidence>
<feature type="domain" description="Reverse transcriptase zinc-binding" evidence="2">
    <location>
        <begin position="13"/>
        <end position="73"/>
    </location>
</feature>
<evidence type="ECO:0000256" key="1">
    <source>
        <dbReference type="SAM" id="MobiDB-lite"/>
    </source>
</evidence>
<sequence>MTYAACFPSPSADFSWLSRLGLRPRERLFWWRLAQDAIPTRCWLLRRGLTDSGVCPWGCPSPENRDHIMRGCSNIAVISRELHRWGIDMPGVQDWESFPALVSSTRKLNSGPLRVFCYVVYQHWRARNAKVHGPQEILLYNSVSGEWVSRSQAGQIGQSESLGELGRGRTRQSPTRPGWGEISSSPDISTQLHGGCFPAQSFLLLQLHFRLQRILIRIRILFTCINTIRFPINE</sequence>
<reference evidence="3 4" key="1">
    <citation type="journal article" date="2022" name="Nat. Plants">
        <title>Genomes of leafy and leafless Platanthera orchids illuminate the evolution of mycoheterotrophy.</title>
        <authorList>
            <person name="Li M.H."/>
            <person name="Liu K.W."/>
            <person name="Li Z."/>
            <person name="Lu H.C."/>
            <person name="Ye Q.L."/>
            <person name="Zhang D."/>
            <person name="Wang J.Y."/>
            <person name="Li Y.F."/>
            <person name="Zhong Z.M."/>
            <person name="Liu X."/>
            <person name="Yu X."/>
            <person name="Liu D.K."/>
            <person name="Tu X.D."/>
            <person name="Liu B."/>
            <person name="Hao Y."/>
            <person name="Liao X.Y."/>
            <person name="Jiang Y.T."/>
            <person name="Sun W.H."/>
            <person name="Chen J."/>
            <person name="Chen Y.Q."/>
            <person name="Ai Y."/>
            <person name="Zhai J.W."/>
            <person name="Wu S.S."/>
            <person name="Zhou Z."/>
            <person name="Hsiao Y.Y."/>
            <person name="Wu W.L."/>
            <person name="Chen Y.Y."/>
            <person name="Lin Y.F."/>
            <person name="Hsu J.L."/>
            <person name="Li C.Y."/>
            <person name="Wang Z.W."/>
            <person name="Zhao X."/>
            <person name="Zhong W.Y."/>
            <person name="Ma X.K."/>
            <person name="Ma L."/>
            <person name="Huang J."/>
            <person name="Chen G.Z."/>
            <person name="Huang M.Z."/>
            <person name="Huang L."/>
            <person name="Peng D.H."/>
            <person name="Luo Y.B."/>
            <person name="Zou S.Q."/>
            <person name="Chen S.P."/>
            <person name="Lan S."/>
            <person name="Tsai W.C."/>
            <person name="Van de Peer Y."/>
            <person name="Liu Z.J."/>
        </authorList>
    </citation>
    <scope>NUCLEOTIDE SEQUENCE [LARGE SCALE GENOMIC DNA]</scope>
    <source>
        <strain evidence="3">Lor287</strain>
    </source>
</reference>
<gene>
    <name evidence="3" type="ORF">KSP39_PZI021774</name>
</gene>
<keyword evidence="4" id="KW-1185">Reference proteome</keyword>
<accession>A0AAP0AX88</accession>
<dbReference type="EMBL" id="JBBWWQ010000019">
    <property type="protein sequence ID" value="KAK8918324.1"/>
    <property type="molecule type" value="Genomic_DNA"/>
</dbReference>
<proteinExistence type="predicted"/>
<dbReference type="Proteomes" id="UP001418222">
    <property type="component" value="Unassembled WGS sequence"/>
</dbReference>
<dbReference type="AlphaFoldDB" id="A0AAP0AX88"/>
<comment type="caution">
    <text evidence="3">The sequence shown here is derived from an EMBL/GenBank/DDBJ whole genome shotgun (WGS) entry which is preliminary data.</text>
</comment>
<protein>
    <recommendedName>
        <fullName evidence="2">Reverse transcriptase zinc-binding domain-containing protein</fullName>
    </recommendedName>
</protein>
<dbReference type="InterPro" id="IPR026960">
    <property type="entry name" value="RVT-Znf"/>
</dbReference>
<dbReference type="Pfam" id="PF13966">
    <property type="entry name" value="zf-RVT"/>
    <property type="match status" value="1"/>
</dbReference>
<evidence type="ECO:0000259" key="2">
    <source>
        <dbReference type="Pfam" id="PF13966"/>
    </source>
</evidence>
<organism evidence="3 4">
    <name type="scientific">Platanthera zijinensis</name>
    <dbReference type="NCBI Taxonomy" id="2320716"/>
    <lineage>
        <taxon>Eukaryota</taxon>
        <taxon>Viridiplantae</taxon>
        <taxon>Streptophyta</taxon>
        <taxon>Embryophyta</taxon>
        <taxon>Tracheophyta</taxon>
        <taxon>Spermatophyta</taxon>
        <taxon>Magnoliopsida</taxon>
        <taxon>Liliopsida</taxon>
        <taxon>Asparagales</taxon>
        <taxon>Orchidaceae</taxon>
        <taxon>Orchidoideae</taxon>
        <taxon>Orchideae</taxon>
        <taxon>Orchidinae</taxon>
        <taxon>Platanthera</taxon>
    </lineage>
</organism>